<keyword evidence="3" id="KW-1185">Reference proteome</keyword>
<feature type="transmembrane region" description="Helical" evidence="1">
    <location>
        <begin position="58"/>
        <end position="78"/>
    </location>
</feature>
<reference evidence="2 3" key="1">
    <citation type="submission" date="2017-07" db="EMBL/GenBank/DDBJ databases">
        <authorList>
            <person name="Talla V."/>
            <person name="Backstrom N."/>
        </authorList>
    </citation>
    <scope>NUCLEOTIDE SEQUENCE [LARGE SCALE GENOMIC DNA]</scope>
</reference>
<gene>
    <name evidence="2" type="ORF">LSINAPIS_LOCUS7116</name>
</gene>
<evidence type="ECO:0000313" key="2">
    <source>
        <dbReference type="EMBL" id="VVC95395.1"/>
    </source>
</evidence>
<dbReference type="EMBL" id="FZQP02002293">
    <property type="protein sequence ID" value="VVC95395.1"/>
    <property type="molecule type" value="Genomic_DNA"/>
</dbReference>
<keyword evidence="1" id="KW-0472">Membrane</keyword>
<keyword evidence="1" id="KW-1133">Transmembrane helix</keyword>
<evidence type="ECO:0000256" key="1">
    <source>
        <dbReference type="SAM" id="Phobius"/>
    </source>
</evidence>
<name>A0A5E4QAV8_9NEOP</name>
<accession>A0A5E4QAV8</accession>
<dbReference type="AlphaFoldDB" id="A0A5E4QAV8"/>
<proteinExistence type="predicted"/>
<keyword evidence="1" id="KW-0812">Transmembrane</keyword>
<evidence type="ECO:0000313" key="3">
    <source>
        <dbReference type="Proteomes" id="UP000324832"/>
    </source>
</evidence>
<sequence length="112" mass="12745">MELPDDVMELHPSVFGTLRQEKRWTIMRCSKVSSCPEDRGSINKGKNSSVCWTHRKSIVAIIVRLVSVASIVVFVLFCSDMNMKGQPKDDLDMYYVKVKAKILVFVGHIENL</sequence>
<dbReference type="Proteomes" id="UP000324832">
    <property type="component" value="Unassembled WGS sequence"/>
</dbReference>
<protein>
    <submittedName>
        <fullName evidence="2">Uncharacterized protein</fullName>
    </submittedName>
</protein>
<organism evidence="2 3">
    <name type="scientific">Leptidea sinapis</name>
    <dbReference type="NCBI Taxonomy" id="189913"/>
    <lineage>
        <taxon>Eukaryota</taxon>
        <taxon>Metazoa</taxon>
        <taxon>Ecdysozoa</taxon>
        <taxon>Arthropoda</taxon>
        <taxon>Hexapoda</taxon>
        <taxon>Insecta</taxon>
        <taxon>Pterygota</taxon>
        <taxon>Neoptera</taxon>
        <taxon>Endopterygota</taxon>
        <taxon>Lepidoptera</taxon>
        <taxon>Glossata</taxon>
        <taxon>Ditrysia</taxon>
        <taxon>Papilionoidea</taxon>
        <taxon>Pieridae</taxon>
        <taxon>Dismorphiinae</taxon>
        <taxon>Leptidea</taxon>
    </lineage>
</organism>